<evidence type="ECO:0000313" key="3">
    <source>
        <dbReference type="EMBL" id="MCG7275718.1"/>
    </source>
</evidence>
<keyword evidence="1" id="KW-0472">Membrane</keyword>
<proteinExistence type="predicted"/>
<organism evidence="2 4">
    <name type="scientific">Corynebacterium singulare</name>
    <dbReference type="NCBI Taxonomy" id="161899"/>
    <lineage>
        <taxon>Bacteria</taxon>
        <taxon>Bacillati</taxon>
        <taxon>Actinomycetota</taxon>
        <taxon>Actinomycetes</taxon>
        <taxon>Mycobacteriales</taxon>
        <taxon>Corynebacteriaceae</taxon>
        <taxon>Corynebacterium</taxon>
    </lineage>
</organism>
<dbReference type="RefSeq" id="WP_042531840.1">
    <property type="nucleotide sequence ID" value="NZ_CP010827.1"/>
</dbReference>
<reference evidence="2 4" key="1">
    <citation type="journal article" date="2015" name="Genome Announc.">
        <title>Complete Genome Sequence and Annotation of Corynebacterium singulare DSM 44357, Isolated from a Human Semen Specimen.</title>
        <authorList>
            <person name="Merten M."/>
            <person name="Brinkrolf K."/>
            <person name="Albersmeier A."/>
            <person name="Kutter Y."/>
            <person name="Ruckert C."/>
            <person name="Tauch A."/>
        </authorList>
    </citation>
    <scope>NUCLEOTIDE SEQUENCE [LARGE SCALE GENOMIC DNA]</scope>
    <source>
        <strain evidence="2">IBS B52218</strain>
    </source>
</reference>
<dbReference type="AlphaFoldDB" id="A0A0B6ESN5"/>
<reference evidence="3 5" key="2">
    <citation type="submission" date="2022-02" db="EMBL/GenBank/DDBJ databases">
        <title>Uncovering new skin microbiome diversity through culturing and metagenomics.</title>
        <authorList>
            <person name="Conlan S."/>
            <person name="Deming C."/>
            <person name="Nisc Comparative Sequencing Program N."/>
            <person name="Segre J.A."/>
        </authorList>
    </citation>
    <scope>NUCLEOTIDE SEQUENCE [LARGE SCALE GENOMIC DNA]</scope>
    <source>
        <strain evidence="3 5">ACRQV</strain>
    </source>
</reference>
<dbReference type="EMBL" id="JAKRDF010000003">
    <property type="protein sequence ID" value="MCG7275718.1"/>
    <property type="molecule type" value="Genomic_DNA"/>
</dbReference>
<dbReference type="OrthoDB" id="4418870at2"/>
<gene>
    <name evidence="2" type="ORF">CSING_09975</name>
    <name evidence="3" type="ORF">MHK08_04435</name>
</gene>
<evidence type="ECO:0000313" key="2">
    <source>
        <dbReference type="EMBL" id="AJI79507.1"/>
    </source>
</evidence>
<evidence type="ECO:0000313" key="4">
    <source>
        <dbReference type="Proteomes" id="UP000031890"/>
    </source>
</evidence>
<dbReference type="Proteomes" id="UP001521911">
    <property type="component" value="Unassembled WGS sequence"/>
</dbReference>
<dbReference type="Proteomes" id="UP000031890">
    <property type="component" value="Chromosome"/>
</dbReference>
<keyword evidence="5" id="KW-1185">Reference proteome</keyword>
<dbReference type="KEGG" id="csx:CSING_09975"/>
<dbReference type="STRING" id="161899.CSING_09975"/>
<evidence type="ECO:0000256" key="1">
    <source>
        <dbReference type="SAM" id="Phobius"/>
    </source>
</evidence>
<name>A0A0B6ESN5_9CORY</name>
<feature type="transmembrane region" description="Helical" evidence="1">
    <location>
        <begin position="151"/>
        <end position="171"/>
    </location>
</feature>
<dbReference type="EMBL" id="CP010827">
    <property type="protein sequence ID" value="AJI79507.1"/>
    <property type="molecule type" value="Genomic_DNA"/>
</dbReference>
<protein>
    <submittedName>
        <fullName evidence="2">Uncharacterized protein</fullName>
    </submittedName>
</protein>
<accession>A0A0B6ESN5</accession>
<keyword evidence="1" id="KW-1133">Transmembrane helix</keyword>
<dbReference type="HOGENOM" id="CLU_124344_0_0_11"/>
<keyword evidence="1" id="KW-0812">Transmembrane</keyword>
<sequence length="172" mass="19043">MHYTSWDRSDSKNSVLLVEEGPGSLGMFQERSADVEGDHWRLDVTDLGASITLTDDRVYRLAGNPKRDKRLEASLDGRTFAFINEAGGDWIVEDSSGVKVAQFSSKNSGVRKAILEFEGEHSDDSGDLDDWEIAGLSWFTRVILEARTQRTAIPIIVTLLLLSLVAVVTVLM</sequence>
<evidence type="ECO:0000313" key="5">
    <source>
        <dbReference type="Proteomes" id="UP001521911"/>
    </source>
</evidence>